<proteinExistence type="predicted"/>
<name>A0A4R8TBT2_9PEZI</name>
<evidence type="ECO:0000256" key="1">
    <source>
        <dbReference type="SAM" id="MobiDB-lite"/>
    </source>
</evidence>
<feature type="region of interest" description="Disordered" evidence="1">
    <location>
        <begin position="1"/>
        <end position="45"/>
    </location>
</feature>
<protein>
    <submittedName>
        <fullName evidence="2">Uncharacterized protein</fullName>
    </submittedName>
</protein>
<evidence type="ECO:0000313" key="2">
    <source>
        <dbReference type="EMBL" id="TEA15217.1"/>
    </source>
</evidence>
<accession>A0A4R8TBT2</accession>
<keyword evidence="3" id="KW-1185">Reference proteome</keyword>
<reference evidence="2 3" key="1">
    <citation type="submission" date="2018-11" db="EMBL/GenBank/DDBJ databases">
        <title>Genome sequence and assembly of Colletotrichum sidae.</title>
        <authorList>
            <person name="Gan P."/>
            <person name="Shirasu K."/>
        </authorList>
    </citation>
    <scope>NUCLEOTIDE SEQUENCE [LARGE SCALE GENOMIC DNA]</scope>
    <source>
        <strain evidence="2 3">CBS 518.97</strain>
    </source>
</reference>
<comment type="caution">
    <text evidence="2">The sequence shown here is derived from an EMBL/GenBank/DDBJ whole genome shotgun (WGS) entry which is preliminary data.</text>
</comment>
<organism evidence="2 3">
    <name type="scientific">Colletotrichum sidae</name>
    <dbReference type="NCBI Taxonomy" id="1347389"/>
    <lineage>
        <taxon>Eukaryota</taxon>
        <taxon>Fungi</taxon>
        <taxon>Dikarya</taxon>
        <taxon>Ascomycota</taxon>
        <taxon>Pezizomycotina</taxon>
        <taxon>Sordariomycetes</taxon>
        <taxon>Hypocreomycetidae</taxon>
        <taxon>Glomerellales</taxon>
        <taxon>Glomerellaceae</taxon>
        <taxon>Colletotrichum</taxon>
        <taxon>Colletotrichum orbiculare species complex</taxon>
    </lineage>
</organism>
<evidence type="ECO:0000313" key="3">
    <source>
        <dbReference type="Proteomes" id="UP000295604"/>
    </source>
</evidence>
<gene>
    <name evidence="2" type="ORF">C8034_v002370</name>
</gene>
<feature type="compositionally biased region" description="Low complexity" evidence="1">
    <location>
        <begin position="1"/>
        <end position="17"/>
    </location>
</feature>
<dbReference type="EMBL" id="QAPF01000138">
    <property type="protein sequence ID" value="TEA15217.1"/>
    <property type="molecule type" value="Genomic_DNA"/>
</dbReference>
<sequence length="199" mass="20843">MSSTSPSDSEDSFSSPPNRCEKRGAPATSESEAPAKKTKKHVNRGAERVIPCSRCVRRLIANPEAELCMDQAGKWSLGSSQVNTSALAAPAQAVPARALPTRAVLARASPAAAPPIRSLSARAPSARTPVARAPPVAPTTLQLPRAAADVPVVNRIYLSEEHGERIASALERLEQLALAYVAHVGLDPTAGDDGDEDDI</sequence>
<dbReference type="AlphaFoldDB" id="A0A4R8TBT2"/>
<dbReference type="Proteomes" id="UP000295604">
    <property type="component" value="Unassembled WGS sequence"/>
</dbReference>